<proteinExistence type="predicted"/>
<dbReference type="EMBL" id="BGPR01003479">
    <property type="protein sequence ID" value="GBM88627.1"/>
    <property type="molecule type" value="Genomic_DNA"/>
</dbReference>
<dbReference type="Proteomes" id="UP000499080">
    <property type="component" value="Unassembled WGS sequence"/>
</dbReference>
<name>A0A4Y2JF16_ARAVE</name>
<keyword evidence="2" id="KW-1185">Reference proteome</keyword>
<evidence type="ECO:0000313" key="1">
    <source>
        <dbReference type="EMBL" id="GBM88627.1"/>
    </source>
</evidence>
<accession>A0A4Y2JF16</accession>
<gene>
    <name evidence="1" type="ORF">AVEN_207123_1</name>
</gene>
<organism evidence="1 2">
    <name type="scientific">Araneus ventricosus</name>
    <name type="common">Orbweaver spider</name>
    <name type="synonym">Epeira ventricosa</name>
    <dbReference type="NCBI Taxonomy" id="182803"/>
    <lineage>
        <taxon>Eukaryota</taxon>
        <taxon>Metazoa</taxon>
        <taxon>Ecdysozoa</taxon>
        <taxon>Arthropoda</taxon>
        <taxon>Chelicerata</taxon>
        <taxon>Arachnida</taxon>
        <taxon>Araneae</taxon>
        <taxon>Araneomorphae</taxon>
        <taxon>Entelegynae</taxon>
        <taxon>Araneoidea</taxon>
        <taxon>Araneidae</taxon>
        <taxon>Araneus</taxon>
    </lineage>
</organism>
<reference evidence="1 2" key="1">
    <citation type="journal article" date="2019" name="Sci. Rep.">
        <title>Orb-weaving spider Araneus ventricosus genome elucidates the spidroin gene catalogue.</title>
        <authorList>
            <person name="Kono N."/>
            <person name="Nakamura H."/>
            <person name="Ohtoshi R."/>
            <person name="Moran D.A.P."/>
            <person name="Shinohara A."/>
            <person name="Yoshida Y."/>
            <person name="Fujiwara M."/>
            <person name="Mori M."/>
            <person name="Tomita M."/>
            <person name="Arakawa K."/>
        </authorList>
    </citation>
    <scope>NUCLEOTIDE SEQUENCE [LARGE SCALE GENOMIC DNA]</scope>
</reference>
<comment type="caution">
    <text evidence="1">The sequence shown here is derived from an EMBL/GenBank/DDBJ whole genome shotgun (WGS) entry which is preliminary data.</text>
</comment>
<dbReference type="OrthoDB" id="9214535at2759"/>
<dbReference type="AlphaFoldDB" id="A0A4Y2JF16"/>
<sequence>MYKTSTGKRKPDLDAILNDRAFVIDSQVVGEAADLKRANQRKISYYRDSDGIIEQIKKQHMVNCVSVMATTINLRGCWSSPSFDDLVTENNMLSANDVTVLLQSWKVASQQCRSYGWEEGFTR</sequence>
<evidence type="ECO:0000313" key="2">
    <source>
        <dbReference type="Proteomes" id="UP000499080"/>
    </source>
</evidence>
<protein>
    <submittedName>
        <fullName evidence="1">Uncharacterized protein</fullName>
    </submittedName>
</protein>